<comment type="caution">
    <text evidence="1">The sequence shown here is derived from an EMBL/GenBank/DDBJ whole genome shotgun (WGS) entry which is preliminary data.</text>
</comment>
<accession>A0AAV2RBF5</accession>
<name>A0AAV2RBF5_MEGNR</name>
<evidence type="ECO:0000313" key="2">
    <source>
        <dbReference type="Proteomes" id="UP001497623"/>
    </source>
</evidence>
<dbReference type="AlphaFoldDB" id="A0AAV2RBF5"/>
<protein>
    <submittedName>
        <fullName evidence="1">Uncharacterized protein</fullName>
    </submittedName>
</protein>
<organism evidence="1 2">
    <name type="scientific">Meganyctiphanes norvegica</name>
    <name type="common">Northern krill</name>
    <name type="synonym">Thysanopoda norvegica</name>
    <dbReference type="NCBI Taxonomy" id="48144"/>
    <lineage>
        <taxon>Eukaryota</taxon>
        <taxon>Metazoa</taxon>
        <taxon>Ecdysozoa</taxon>
        <taxon>Arthropoda</taxon>
        <taxon>Crustacea</taxon>
        <taxon>Multicrustacea</taxon>
        <taxon>Malacostraca</taxon>
        <taxon>Eumalacostraca</taxon>
        <taxon>Eucarida</taxon>
        <taxon>Euphausiacea</taxon>
        <taxon>Euphausiidae</taxon>
        <taxon>Meganyctiphanes</taxon>
    </lineage>
</organism>
<feature type="non-terminal residue" evidence="1">
    <location>
        <position position="114"/>
    </location>
</feature>
<keyword evidence="2" id="KW-1185">Reference proteome</keyword>
<evidence type="ECO:0000313" key="1">
    <source>
        <dbReference type="EMBL" id="CAL4120201.1"/>
    </source>
</evidence>
<reference evidence="1 2" key="1">
    <citation type="submission" date="2024-05" db="EMBL/GenBank/DDBJ databases">
        <authorList>
            <person name="Wallberg A."/>
        </authorList>
    </citation>
    <scope>NUCLEOTIDE SEQUENCE [LARGE SCALE GENOMIC DNA]</scope>
</reference>
<proteinExistence type="predicted"/>
<dbReference type="EMBL" id="CAXKWB010018072">
    <property type="protein sequence ID" value="CAL4120201.1"/>
    <property type="molecule type" value="Genomic_DNA"/>
</dbReference>
<gene>
    <name evidence="1" type="ORF">MNOR_LOCUS21956</name>
</gene>
<sequence>MPVSLPSNFGRTLPTAFAAPVPDGMIFCWAPRPPRQSLPEGPSTVFWVAVVAWTVVIRPSSKPNSSSRTFTTGARQFVVQEALDTTVMLLSYFSRLTPQTNIGASAEGAEMMTF</sequence>
<dbReference type="Proteomes" id="UP001497623">
    <property type="component" value="Unassembled WGS sequence"/>
</dbReference>